<dbReference type="InterPro" id="IPR016174">
    <property type="entry name" value="Di-haem_cyt_TM"/>
</dbReference>
<comment type="subcellular location">
    <subcellularLocation>
        <location evidence="1">Cell membrane</location>
        <topology evidence="1">Multi-pass membrane protein</topology>
    </subcellularLocation>
</comment>
<evidence type="ECO:0000256" key="5">
    <source>
        <dbReference type="ARBA" id="ARBA00023136"/>
    </source>
</evidence>
<accession>A0A3N5AF85</accession>
<evidence type="ECO:0000313" key="8">
    <source>
        <dbReference type="EMBL" id="RPF42630.1"/>
    </source>
</evidence>
<dbReference type="GO" id="GO:0009326">
    <property type="term" value="C:formate dehydrogenase complex"/>
    <property type="evidence" value="ECO:0007669"/>
    <property type="project" value="TreeGrafter"/>
</dbReference>
<evidence type="ECO:0000256" key="4">
    <source>
        <dbReference type="ARBA" id="ARBA00022989"/>
    </source>
</evidence>
<organism evidence="8 9">
    <name type="scientific">Thermodesulfitimonas autotrophica</name>
    <dbReference type="NCBI Taxonomy" id="1894989"/>
    <lineage>
        <taxon>Bacteria</taxon>
        <taxon>Bacillati</taxon>
        <taxon>Bacillota</taxon>
        <taxon>Clostridia</taxon>
        <taxon>Thermoanaerobacterales</taxon>
        <taxon>Thermoanaerobacteraceae</taxon>
        <taxon>Thermodesulfitimonas</taxon>
    </lineage>
</organism>
<gene>
    <name evidence="8" type="ORF">EDD75_1735</name>
</gene>
<dbReference type="GO" id="GO:0005886">
    <property type="term" value="C:plasma membrane"/>
    <property type="evidence" value="ECO:0007669"/>
    <property type="project" value="UniProtKB-SubCell"/>
</dbReference>
<evidence type="ECO:0000259" key="7">
    <source>
        <dbReference type="Pfam" id="PF01292"/>
    </source>
</evidence>
<feature type="transmembrane region" description="Helical" evidence="6">
    <location>
        <begin position="18"/>
        <end position="38"/>
    </location>
</feature>
<reference evidence="8 9" key="1">
    <citation type="submission" date="2018-11" db="EMBL/GenBank/DDBJ databases">
        <title>Genomic Encyclopedia of Type Strains, Phase IV (KMG-IV): sequencing the most valuable type-strain genomes for metagenomic binning, comparative biology and taxonomic classification.</title>
        <authorList>
            <person name="Goeker M."/>
        </authorList>
    </citation>
    <scope>NUCLEOTIDE SEQUENCE [LARGE SCALE GENOMIC DNA]</scope>
    <source>
        <strain evidence="8 9">DSM 102936</strain>
    </source>
</reference>
<dbReference type="Pfam" id="PF01292">
    <property type="entry name" value="Ni_hydr_CYTB"/>
    <property type="match status" value="1"/>
</dbReference>
<dbReference type="Gene3D" id="1.20.950.20">
    <property type="entry name" value="Transmembrane di-heme cytochromes, Chain C"/>
    <property type="match status" value="1"/>
</dbReference>
<feature type="domain" description="Cytochrome b561 bacterial/Ni-hydrogenase" evidence="7">
    <location>
        <begin position="8"/>
        <end position="189"/>
    </location>
</feature>
<feature type="transmembrane region" description="Helical" evidence="6">
    <location>
        <begin position="161"/>
        <end position="180"/>
    </location>
</feature>
<dbReference type="GO" id="GO:0009061">
    <property type="term" value="P:anaerobic respiration"/>
    <property type="evidence" value="ECO:0007669"/>
    <property type="project" value="TreeGrafter"/>
</dbReference>
<dbReference type="RefSeq" id="WP_123931039.1">
    <property type="nucleotide sequence ID" value="NZ_RKRE01000003.1"/>
</dbReference>
<dbReference type="GO" id="GO:0036397">
    <property type="term" value="F:formate dehydrogenase (quinone) activity"/>
    <property type="evidence" value="ECO:0007669"/>
    <property type="project" value="TreeGrafter"/>
</dbReference>
<dbReference type="PANTHER" id="PTHR30074:SF5">
    <property type="entry name" value="FORMATE DEHYDROGENASE, NITRATE-INDUCIBLE, CYTOCHROME B556(FDN) SUBUNIT"/>
    <property type="match status" value="1"/>
</dbReference>
<evidence type="ECO:0000256" key="3">
    <source>
        <dbReference type="ARBA" id="ARBA00022692"/>
    </source>
</evidence>
<evidence type="ECO:0000256" key="1">
    <source>
        <dbReference type="ARBA" id="ARBA00004651"/>
    </source>
</evidence>
<dbReference type="GO" id="GO:0022904">
    <property type="term" value="P:respiratory electron transport chain"/>
    <property type="evidence" value="ECO:0007669"/>
    <property type="project" value="InterPro"/>
</dbReference>
<dbReference type="GO" id="GO:0009055">
    <property type="term" value="F:electron transfer activity"/>
    <property type="evidence" value="ECO:0007669"/>
    <property type="project" value="InterPro"/>
</dbReference>
<dbReference type="GO" id="GO:0015944">
    <property type="term" value="P:formate oxidation"/>
    <property type="evidence" value="ECO:0007669"/>
    <property type="project" value="TreeGrafter"/>
</dbReference>
<dbReference type="InterPro" id="IPR051817">
    <property type="entry name" value="FDH_cytochrome_b556_subunit"/>
</dbReference>
<keyword evidence="2" id="KW-1003">Cell membrane</keyword>
<dbReference type="EMBL" id="RKRE01000003">
    <property type="protein sequence ID" value="RPF42630.1"/>
    <property type="molecule type" value="Genomic_DNA"/>
</dbReference>
<dbReference type="PANTHER" id="PTHR30074">
    <property type="entry name" value="FORMATE DEHYDROGENASE, NITRATE-INDUCIBLE, CYTOCHROME B556 FDN SUBUNIT"/>
    <property type="match status" value="1"/>
</dbReference>
<dbReference type="OrthoDB" id="1808646at2"/>
<keyword evidence="3 6" id="KW-0812">Transmembrane</keyword>
<dbReference type="Proteomes" id="UP000282654">
    <property type="component" value="Unassembled WGS sequence"/>
</dbReference>
<sequence>MEKMVVLRHSVPSRIMHIVLMICWIVLAATGFAVYFKLVGEAVRAAFMQWHIYFAIPLTFVTLGYLVVTPDRAFMFAKELLSWDRDTIAWWKNLGGYPYKLFKIGSPNSPPQSKYNAGQKFYGLCVVATLAILGVTGWSLYFIPQALGKFWTLTFFKLHVWLSFFVTLFMLFVHVPLVIYNWPDFKAMFRFGPGTVPLEWAREHNPKWVEKELALLKED</sequence>
<evidence type="ECO:0000313" key="9">
    <source>
        <dbReference type="Proteomes" id="UP000282654"/>
    </source>
</evidence>
<dbReference type="InterPro" id="IPR011577">
    <property type="entry name" value="Cyt_b561_bac/Ni-Hgenase"/>
</dbReference>
<evidence type="ECO:0000256" key="2">
    <source>
        <dbReference type="ARBA" id="ARBA00022475"/>
    </source>
</evidence>
<feature type="transmembrane region" description="Helical" evidence="6">
    <location>
        <begin position="121"/>
        <end position="141"/>
    </location>
</feature>
<keyword evidence="5 6" id="KW-0472">Membrane</keyword>
<dbReference type="SUPFAM" id="SSF81342">
    <property type="entry name" value="Transmembrane di-heme cytochromes"/>
    <property type="match status" value="1"/>
</dbReference>
<feature type="transmembrane region" description="Helical" evidence="6">
    <location>
        <begin position="50"/>
        <end position="68"/>
    </location>
</feature>
<proteinExistence type="predicted"/>
<keyword evidence="9" id="KW-1185">Reference proteome</keyword>
<evidence type="ECO:0000256" key="6">
    <source>
        <dbReference type="SAM" id="Phobius"/>
    </source>
</evidence>
<name>A0A3N5AF85_9THEO</name>
<protein>
    <submittedName>
        <fullName evidence="8">Formate dehydrogenase subunit gamma</fullName>
    </submittedName>
</protein>
<dbReference type="AlphaFoldDB" id="A0A3N5AF85"/>
<comment type="caution">
    <text evidence="8">The sequence shown here is derived from an EMBL/GenBank/DDBJ whole genome shotgun (WGS) entry which is preliminary data.</text>
</comment>
<keyword evidence="4 6" id="KW-1133">Transmembrane helix</keyword>